<dbReference type="GO" id="GO:0004497">
    <property type="term" value="F:monooxygenase activity"/>
    <property type="evidence" value="ECO:0007669"/>
    <property type="project" value="UniProtKB-KW"/>
</dbReference>
<dbReference type="OrthoDB" id="1470350at2759"/>
<dbReference type="GO" id="GO:0020037">
    <property type="term" value="F:heme binding"/>
    <property type="evidence" value="ECO:0007669"/>
    <property type="project" value="InterPro"/>
</dbReference>
<dbReference type="GO" id="GO:0016705">
    <property type="term" value="F:oxidoreductase activity, acting on paired donors, with incorporation or reduction of molecular oxygen"/>
    <property type="evidence" value="ECO:0007669"/>
    <property type="project" value="InterPro"/>
</dbReference>
<evidence type="ECO:0000256" key="3">
    <source>
        <dbReference type="ARBA" id="ARBA00022617"/>
    </source>
</evidence>
<dbReference type="AlphaFoldDB" id="A0A226DJ55"/>
<dbReference type="InterPro" id="IPR001128">
    <property type="entry name" value="Cyt_P450"/>
</dbReference>
<evidence type="ECO:0000256" key="6">
    <source>
        <dbReference type="ARBA" id="ARBA00023004"/>
    </source>
</evidence>
<gene>
    <name evidence="10" type="ORF">Fcan01_20465</name>
</gene>
<organism evidence="10 11">
    <name type="scientific">Folsomia candida</name>
    <name type="common">Springtail</name>
    <dbReference type="NCBI Taxonomy" id="158441"/>
    <lineage>
        <taxon>Eukaryota</taxon>
        <taxon>Metazoa</taxon>
        <taxon>Ecdysozoa</taxon>
        <taxon>Arthropoda</taxon>
        <taxon>Hexapoda</taxon>
        <taxon>Collembola</taxon>
        <taxon>Entomobryomorpha</taxon>
        <taxon>Isotomoidea</taxon>
        <taxon>Isotomidae</taxon>
        <taxon>Proisotominae</taxon>
        <taxon>Folsomia</taxon>
    </lineage>
</organism>
<dbReference type="Proteomes" id="UP000198287">
    <property type="component" value="Unassembled WGS sequence"/>
</dbReference>
<evidence type="ECO:0000256" key="7">
    <source>
        <dbReference type="ARBA" id="ARBA00023033"/>
    </source>
</evidence>
<keyword evidence="9" id="KW-1133">Transmembrane helix</keyword>
<keyword evidence="9" id="KW-0472">Membrane</keyword>
<comment type="similarity">
    <text evidence="2">Belongs to the cytochrome P450 family.</text>
</comment>
<evidence type="ECO:0000256" key="8">
    <source>
        <dbReference type="PIRSR" id="PIRSR602401-1"/>
    </source>
</evidence>
<keyword evidence="11" id="KW-1185">Reference proteome</keyword>
<evidence type="ECO:0000256" key="2">
    <source>
        <dbReference type="ARBA" id="ARBA00010617"/>
    </source>
</evidence>
<protein>
    <submittedName>
        <fullName evidence="10">Cytochrome P450 4p1</fullName>
    </submittedName>
</protein>
<dbReference type="GO" id="GO:0005506">
    <property type="term" value="F:iron ion binding"/>
    <property type="evidence" value="ECO:0007669"/>
    <property type="project" value="InterPro"/>
</dbReference>
<keyword evidence="5" id="KW-0560">Oxidoreductase</keyword>
<dbReference type="PANTHER" id="PTHR24291">
    <property type="entry name" value="CYTOCHROME P450 FAMILY 4"/>
    <property type="match status" value="1"/>
</dbReference>
<reference evidence="10 11" key="1">
    <citation type="submission" date="2015-12" db="EMBL/GenBank/DDBJ databases">
        <title>The genome of Folsomia candida.</title>
        <authorList>
            <person name="Faddeeva A."/>
            <person name="Derks M.F."/>
            <person name="Anvar Y."/>
            <person name="Smit S."/>
            <person name="Van Straalen N."/>
            <person name="Roelofs D."/>
        </authorList>
    </citation>
    <scope>NUCLEOTIDE SEQUENCE [LARGE SCALE GENOMIC DNA]</scope>
    <source>
        <strain evidence="10 11">VU population</strain>
        <tissue evidence="10">Whole body</tissue>
    </source>
</reference>
<sequence length="515" mass="58827">MENTDYYEFVDTTNGNLDKSWLLFACVILLFATYIYLWLVRRPSHFSKCYTLVKIPLLGNKWGLRRPGSAETEFHSAASIFENVGSTFIAWRWNKPIVFVADATNVQKILSQPSQLERGRYGLQECEWMVGKGLLTSQGKVWKSDRKTLTQSFHRSKMITNHLPIFHRGSEALMANLQNMENSDETISVDIEQLVNEATFSNMFESIFGIRPEPDENIVERYFTASKLGDQVTRVRVMKPYISAVPILWKLFGHADKQEFVLKSVKDLLMPRILERQRLLQTDPDADGGLLCDAFFKTETNLEVLFHHVVSLFIAGSDTTTNLVVHTLHQLALNPSIQADVLDELDAVFSDKESMHQVETGHLAELKLLERCMKETLRLYPPASTTSRKLVEGIVLDDGTKLESGCEVRIFMCLLHQNPNYFTNPETFDPDRFLPENCASRHPYAYIPFAMGPRNCVGNRYAMDEAKILLVQILGQFRVASCQRGVDHKEPAFKLNFTLQTLNPIMLALTRREST</sequence>
<keyword evidence="7" id="KW-0503">Monooxygenase</keyword>
<dbReference type="Pfam" id="PF00067">
    <property type="entry name" value="p450"/>
    <property type="match status" value="1"/>
</dbReference>
<evidence type="ECO:0000313" key="10">
    <source>
        <dbReference type="EMBL" id="OXA44611.1"/>
    </source>
</evidence>
<keyword evidence="9" id="KW-0812">Transmembrane</keyword>
<dbReference type="OMA" id="ETRKHHI"/>
<keyword evidence="4 8" id="KW-0479">Metal-binding</keyword>
<proteinExistence type="inferred from homology"/>
<dbReference type="PANTHER" id="PTHR24291:SF50">
    <property type="entry name" value="BIFUNCTIONAL ALBAFLAVENONE MONOOXYGENASE_TERPENE SYNTHASE"/>
    <property type="match status" value="1"/>
</dbReference>
<dbReference type="EMBL" id="LNIX01000019">
    <property type="protein sequence ID" value="OXA44611.1"/>
    <property type="molecule type" value="Genomic_DNA"/>
</dbReference>
<dbReference type="InterPro" id="IPR002401">
    <property type="entry name" value="Cyt_P450_E_grp-I"/>
</dbReference>
<accession>A0A226DJ55</accession>
<dbReference type="Gene3D" id="1.10.630.10">
    <property type="entry name" value="Cytochrome P450"/>
    <property type="match status" value="1"/>
</dbReference>
<evidence type="ECO:0000313" key="11">
    <source>
        <dbReference type="Proteomes" id="UP000198287"/>
    </source>
</evidence>
<evidence type="ECO:0000256" key="9">
    <source>
        <dbReference type="SAM" id="Phobius"/>
    </source>
</evidence>
<dbReference type="PRINTS" id="PR00385">
    <property type="entry name" value="P450"/>
</dbReference>
<evidence type="ECO:0000256" key="5">
    <source>
        <dbReference type="ARBA" id="ARBA00023002"/>
    </source>
</evidence>
<feature type="binding site" description="axial binding residue" evidence="8">
    <location>
        <position position="456"/>
    </location>
    <ligand>
        <name>heme</name>
        <dbReference type="ChEBI" id="CHEBI:30413"/>
    </ligand>
    <ligandPart>
        <name>Fe</name>
        <dbReference type="ChEBI" id="CHEBI:18248"/>
    </ligandPart>
</feature>
<dbReference type="InterPro" id="IPR036396">
    <property type="entry name" value="Cyt_P450_sf"/>
</dbReference>
<dbReference type="PRINTS" id="PR00463">
    <property type="entry name" value="EP450I"/>
</dbReference>
<evidence type="ECO:0000256" key="4">
    <source>
        <dbReference type="ARBA" id="ARBA00022723"/>
    </source>
</evidence>
<dbReference type="STRING" id="158441.A0A226DJ55"/>
<dbReference type="InterPro" id="IPR050196">
    <property type="entry name" value="Cytochrome_P450_Monoox"/>
</dbReference>
<comment type="cofactor">
    <cofactor evidence="1 8">
        <name>heme</name>
        <dbReference type="ChEBI" id="CHEBI:30413"/>
    </cofactor>
</comment>
<name>A0A226DJ55_FOLCA</name>
<keyword evidence="3 8" id="KW-0349">Heme</keyword>
<comment type="caution">
    <text evidence="10">The sequence shown here is derived from an EMBL/GenBank/DDBJ whole genome shotgun (WGS) entry which is preliminary data.</text>
</comment>
<feature type="transmembrane region" description="Helical" evidence="9">
    <location>
        <begin position="20"/>
        <end position="39"/>
    </location>
</feature>
<keyword evidence="6 8" id="KW-0408">Iron</keyword>
<evidence type="ECO:0000256" key="1">
    <source>
        <dbReference type="ARBA" id="ARBA00001971"/>
    </source>
</evidence>
<dbReference type="SUPFAM" id="SSF48264">
    <property type="entry name" value="Cytochrome P450"/>
    <property type="match status" value="1"/>
</dbReference>